<dbReference type="Gene3D" id="3.40.710.10">
    <property type="entry name" value="DD-peptidase/beta-lactamase superfamily"/>
    <property type="match status" value="1"/>
</dbReference>
<dbReference type="InterPro" id="IPR012338">
    <property type="entry name" value="Beta-lactam/transpept-like"/>
</dbReference>
<dbReference type="Proteomes" id="UP000297540">
    <property type="component" value="Unassembled WGS sequence"/>
</dbReference>
<dbReference type="InterPro" id="IPR050515">
    <property type="entry name" value="Beta-lactam/transpept"/>
</dbReference>
<comment type="caution">
    <text evidence="6">The sequence shown here is derived from an EMBL/GenBank/DDBJ whole genome shotgun (WGS) entry which is preliminary data.</text>
</comment>
<dbReference type="AlphaFoldDB" id="A0A4Y8SRF7"/>
<proteinExistence type="predicted"/>
<dbReference type="SUPFAM" id="SSF56519">
    <property type="entry name" value="Penicillin binding protein dimerisation domain"/>
    <property type="match status" value="1"/>
</dbReference>
<dbReference type="Pfam" id="PF03793">
    <property type="entry name" value="PASTA"/>
    <property type="match status" value="1"/>
</dbReference>
<keyword evidence="3 4" id="KW-0472">Membrane</keyword>
<dbReference type="Gene3D" id="3.90.1310.10">
    <property type="entry name" value="Penicillin-binding protein 2a (Domain 2)"/>
    <property type="match status" value="1"/>
</dbReference>
<dbReference type="OrthoDB" id="9804124at2"/>
<reference evidence="6 7" key="1">
    <citation type="journal article" date="2017" name="Int. J. Syst. Evol. Microbiol.">
        <title>Mucilaginibacterpsychrotolerans sp. nov., isolated from peatlands.</title>
        <authorList>
            <person name="Deng Y."/>
            <person name="Shen L."/>
            <person name="Xu B."/>
            <person name="Liu Y."/>
            <person name="Gu Z."/>
            <person name="Liu H."/>
            <person name="Zhou Y."/>
        </authorList>
    </citation>
    <scope>NUCLEOTIDE SEQUENCE [LARGE SCALE GENOMIC DNA]</scope>
    <source>
        <strain evidence="6 7">NH7-4</strain>
    </source>
</reference>
<dbReference type="SUPFAM" id="SSF56601">
    <property type="entry name" value="beta-lactamase/transpeptidase-like"/>
    <property type="match status" value="1"/>
</dbReference>
<dbReference type="GO" id="GO:0005886">
    <property type="term" value="C:plasma membrane"/>
    <property type="evidence" value="ECO:0007669"/>
    <property type="project" value="TreeGrafter"/>
</dbReference>
<keyword evidence="7" id="KW-1185">Reference proteome</keyword>
<keyword evidence="2" id="KW-0378">Hydrolase</keyword>
<comment type="subcellular location">
    <subcellularLocation>
        <location evidence="1">Membrane</location>
    </subcellularLocation>
</comment>
<dbReference type="CDD" id="cd06575">
    <property type="entry name" value="PASTA_Pbp2x-like_2"/>
    <property type="match status" value="1"/>
</dbReference>
<evidence type="ECO:0000256" key="1">
    <source>
        <dbReference type="ARBA" id="ARBA00004370"/>
    </source>
</evidence>
<dbReference type="PANTHER" id="PTHR30627:SF1">
    <property type="entry name" value="PEPTIDOGLYCAN D,D-TRANSPEPTIDASE FTSI"/>
    <property type="match status" value="1"/>
</dbReference>
<dbReference type="InterPro" id="IPR001460">
    <property type="entry name" value="PCN-bd_Tpept"/>
</dbReference>
<dbReference type="EMBL" id="SOZE01000001">
    <property type="protein sequence ID" value="TFF40906.1"/>
    <property type="molecule type" value="Genomic_DNA"/>
</dbReference>
<dbReference type="SUPFAM" id="SSF54184">
    <property type="entry name" value="Penicillin-binding protein 2x (pbp-2x), c-terminal domain"/>
    <property type="match status" value="1"/>
</dbReference>
<dbReference type="RefSeq" id="WP_133229496.1">
    <property type="nucleotide sequence ID" value="NZ_SOZE01000001.1"/>
</dbReference>
<evidence type="ECO:0000256" key="4">
    <source>
        <dbReference type="SAM" id="Phobius"/>
    </source>
</evidence>
<dbReference type="InterPro" id="IPR005311">
    <property type="entry name" value="PBP_dimer"/>
</dbReference>
<evidence type="ECO:0000313" key="7">
    <source>
        <dbReference type="Proteomes" id="UP000297540"/>
    </source>
</evidence>
<dbReference type="SMART" id="SM00740">
    <property type="entry name" value="PASTA"/>
    <property type="match status" value="1"/>
</dbReference>
<dbReference type="Gene3D" id="3.30.10.20">
    <property type="match status" value="1"/>
</dbReference>
<sequence>MSIRKSILFNVYLAFGLIILFAGAVVVQLCRVQLVQGDKWKAMAHENSTRVKIIEADRGNIFSADGSLLATSVPEYELHMDMMAAGIADDKTFDEQIELLSAQMSKFFKDQPASAYSRMFRQARKEKSRYQLVRRNVTFQDLAVIRKFPVFSLGRYKGGLIVDLHNNRILPYRSLAARTIGYHNQNIKNPVGLEGAYASYINGESGKRLEQRLAGGVWIPVDEDQDVQPKEGADIISTIDINFQDVAQNALMKQLIKADAEHGTVILMQVATGAVKAVANFTRMPDGTFKEKYNYAIAGNQDPGSTFKVASYMALLEDRMVDTNTLVNTGEYKVPGNSHVIKDSHGSIGVVTVKKAFEESSNAAVAFLVNRAYNSNQARFTNHLYNWHLNEKMGLQIPGEATPVIKTPKNASWNKNLTLPQMAYGYEMQMTPLKMLSFYNAIANDGKYISPIFVTEIRRLGNTIERFHARTINDKICSDITLGKMRGMLEGVVSEGTGKNIIRSDVYKIAGKTGTAQVADNAKGYRTEKKQYQASFCGYFPADHPKYSLIVVINDPKNGYYGAQVAGPAFKEIADKVYASTLGIERAPVRYVGNTTLPKTKQGNVKALKQVYGQLQLKPLYASLNNSVDTSSGIAFEDTKTKAGTVPNVVGMGLSDALYFMGNAGYKVTVRGSGTVSSQSVTGGSLIPKGSKITIELE</sequence>
<keyword evidence="4" id="KW-1133">Transmembrane helix</keyword>
<dbReference type="Gene3D" id="3.30.450.330">
    <property type="match status" value="1"/>
</dbReference>
<keyword evidence="2" id="KW-0645">Protease</keyword>
<organism evidence="6 7">
    <name type="scientific">Mucilaginibacter psychrotolerans</name>
    <dbReference type="NCBI Taxonomy" id="1524096"/>
    <lineage>
        <taxon>Bacteria</taxon>
        <taxon>Pseudomonadati</taxon>
        <taxon>Bacteroidota</taxon>
        <taxon>Sphingobacteriia</taxon>
        <taxon>Sphingobacteriales</taxon>
        <taxon>Sphingobacteriaceae</taxon>
        <taxon>Mucilaginibacter</taxon>
    </lineage>
</organism>
<dbReference type="GO" id="GO:0004180">
    <property type="term" value="F:carboxypeptidase activity"/>
    <property type="evidence" value="ECO:0007669"/>
    <property type="project" value="UniProtKB-KW"/>
</dbReference>
<keyword evidence="4" id="KW-0812">Transmembrane</keyword>
<dbReference type="PROSITE" id="PS51178">
    <property type="entry name" value="PASTA"/>
    <property type="match status" value="1"/>
</dbReference>
<dbReference type="PANTHER" id="PTHR30627">
    <property type="entry name" value="PEPTIDOGLYCAN D,D-TRANSPEPTIDASE"/>
    <property type="match status" value="1"/>
</dbReference>
<gene>
    <name evidence="6" type="ORF">E2R66_01640</name>
</gene>
<dbReference type="Pfam" id="PF03717">
    <property type="entry name" value="PBP_dimer"/>
    <property type="match status" value="1"/>
</dbReference>
<evidence type="ECO:0000259" key="5">
    <source>
        <dbReference type="PROSITE" id="PS51178"/>
    </source>
</evidence>
<accession>A0A4Y8SRF7</accession>
<feature type="domain" description="PASTA" evidence="5">
    <location>
        <begin position="639"/>
        <end position="698"/>
    </location>
</feature>
<dbReference type="GO" id="GO:0071555">
    <property type="term" value="P:cell wall organization"/>
    <property type="evidence" value="ECO:0007669"/>
    <property type="project" value="TreeGrafter"/>
</dbReference>
<dbReference type="Pfam" id="PF00905">
    <property type="entry name" value="Transpeptidase"/>
    <property type="match status" value="1"/>
</dbReference>
<feature type="transmembrane region" description="Helical" evidence="4">
    <location>
        <begin position="7"/>
        <end position="29"/>
    </location>
</feature>
<evidence type="ECO:0000256" key="3">
    <source>
        <dbReference type="ARBA" id="ARBA00023136"/>
    </source>
</evidence>
<evidence type="ECO:0000256" key="2">
    <source>
        <dbReference type="ARBA" id="ARBA00022645"/>
    </source>
</evidence>
<keyword evidence="2" id="KW-0121">Carboxypeptidase</keyword>
<dbReference type="InterPro" id="IPR005543">
    <property type="entry name" value="PASTA_dom"/>
</dbReference>
<name>A0A4Y8SRF7_9SPHI</name>
<dbReference type="GO" id="GO:0008658">
    <property type="term" value="F:penicillin binding"/>
    <property type="evidence" value="ECO:0007669"/>
    <property type="project" value="InterPro"/>
</dbReference>
<dbReference type="InterPro" id="IPR036138">
    <property type="entry name" value="PBP_dimer_sf"/>
</dbReference>
<protein>
    <submittedName>
        <fullName evidence="6">PASTA domain-containing protein</fullName>
    </submittedName>
</protein>
<evidence type="ECO:0000313" key="6">
    <source>
        <dbReference type="EMBL" id="TFF40906.1"/>
    </source>
</evidence>